<dbReference type="SMART" id="SM00490">
    <property type="entry name" value="HELICc"/>
    <property type="match status" value="1"/>
</dbReference>
<dbReference type="PANTHER" id="PTHR47963">
    <property type="entry name" value="DEAD-BOX ATP-DEPENDENT RNA HELICASE 47, MITOCHONDRIAL"/>
    <property type="match status" value="1"/>
</dbReference>
<dbReference type="GO" id="GO:0003723">
    <property type="term" value="F:RNA binding"/>
    <property type="evidence" value="ECO:0007669"/>
    <property type="project" value="TreeGrafter"/>
</dbReference>
<reference evidence="12 13" key="1">
    <citation type="submission" date="2011-09" db="EMBL/GenBank/DDBJ databases">
        <authorList>
            <consortium name="US DOE Joint Genome Institute (JGI-PGF)"/>
            <person name="Lucas S."/>
            <person name="Han J."/>
            <person name="Lapidus A."/>
            <person name="Cheng J.-F."/>
            <person name="Goodwin L."/>
            <person name="Pitluck S."/>
            <person name="Peters L."/>
            <person name="Land M.L."/>
            <person name="Hauser L."/>
            <person name="Orellana R."/>
            <person name="Lovley D."/>
            <person name="Woyke T.J."/>
        </authorList>
    </citation>
    <scope>NUCLEOTIDE SEQUENCE [LARGE SCALE GENOMIC DNA]</scope>
    <source>
        <strain evidence="12 13">2ac9</strain>
    </source>
</reference>
<sequence length="908" mass="101513">MIFPISKKTKGELTAIPYTKCYAKTDKNGKPGICVESHLRHTAEVCRILRQQLTENLTLLGDLAIPSASVHDIGKVSPGFQLKYFRDAIIKQISEYRDKPAGHFLTDHAHIGACALWAHVNKEDPFQCPTVAQIAAMHHGSVRTEPLPKDSGELLGGAAWSEERKNLIKIMETEYGRLTFHVPSIVQRDFISGMVTISDWIGSDESFFPPAGLPPEVNINTAAQMAVSACGLIKPAIIPGLSFEEVFEFSPYDIQKQFGASIMNYGKPGVFVLEAPMGMGKTEAALYAAYLLMASGKNSGFFFGLPTRLTSDRIHERLDPFLKKICENKTGARLSHGTAWLKAFWHSSFEKGGEDFKPGNSWFNPRKRALLHPFVVGTVDQALMSVLRVKHHFVRTFGLAGKVVILDEIHSYDGYTGTLIETMASQLTQIGCSVIILSATLTKKRLSAFFKESQPVKERENIISQALDESFNSIDSVPYPLISGPEYALASPPPKGQEYKIHLEEMSYFKIAKHAIDKAIQSQCVLCIANTVATAQTWFDAISAEMPDDAFPIGLLHSKFPGFQRAAIEDLWMIRLGKHKKDEHENLRPNGCILVATQVVEQSVDIDADYLITELAPTDMLLQRMGRQFRHDRKNRPCTIPETLILCGNPDQSDNLDGVLDAFGRSNCHVYAPWVLWRTRDVWKKHHTVNIPDDIRTLLEATYEELSKQFSKKAQLMDDLHSKFVQHKNALADKAMGNLSTATAMPVGEDHETCATRYSDLPTTQVLLVQDINSTGNEAQLTLLSEERVMVNAVRPDPAVTAQLHLNLISIPSWLLQRYGSLETPSFLKKHFFETTPILLWNESSAEITLNGQLTDFQYTNLKGLFRTSVPEPPGSNSAYQEDDSEDITVYLTDFESMDPFDKSKFDW</sequence>
<dbReference type="HOGENOM" id="CLU_013924_3_0_7"/>
<dbReference type="InterPro" id="IPR014001">
    <property type="entry name" value="Helicase_ATP-bd"/>
</dbReference>
<comment type="similarity">
    <text evidence="2">In the central section; belongs to the CRISPR-associated helicase Cas3 family.</text>
</comment>
<reference evidence="12 13" key="2">
    <citation type="submission" date="2012-02" db="EMBL/GenBank/DDBJ databases">
        <title>Improved High-Quality Draft sequence of Desulfobacter postgatei 2ac9.</title>
        <authorList>
            <consortium name="US DOE Joint Genome Institute"/>
            <person name="Lucas S."/>
            <person name="Han J."/>
            <person name="Lapidus A."/>
            <person name="Cheng J.-F."/>
            <person name="Goodwin L."/>
            <person name="Pitluck S."/>
            <person name="Peters L."/>
            <person name="Ovchinnikova G."/>
            <person name="Held B."/>
            <person name="Detter J.C."/>
            <person name="Han C."/>
            <person name="Tapia R."/>
            <person name="Land M."/>
            <person name="Hauser L."/>
            <person name="Kyrpides N."/>
            <person name="Ivanova N."/>
            <person name="Pagani I."/>
            <person name="Orellana R."/>
            <person name="Lovley D."/>
            <person name="Woyke T."/>
        </authorList>
    </citation>
    <scope>NUCLEOTIDE SEQUENCE [LARGE SCALE GENOMIC DNA]</scope>
    <source>
        <strain evidence="12 13">2ac9</strain>
    </source>
</reference>
<dbReference type="GO" id="GO:0004519">
    <property type="term" value="F:endonuclease activity"/>
    <property type="evidence" value="ECO:0007669"/>
    <property type="project" value="UniProtKB-KW"/>
</dbReference>
<dbReference type="InterPro" id="IPR006483">
    <property type="entry name" value="CRISPR-assoc_Cas3_HD"/>
</dbReference>
<evidence type="ECO:0000259" key="11">
    <source>
        <dbReference type="PROSITE" id="PS51643"/>
    </source>
</evidence>
<dbReference type="GO" id="GO:0003724">
    <property type="term" value="F:RNA helicase activity"/>
    <property type="evidence" value="ECO:0007669"/>
    <property type="project" value="TreeGrafter"/>
</dbReference>
<dbReference type="NCBIfam" id="TIGR01587">
    <property type="entry name" value="cas3_core"/>
    <property type="match status" value="1"/>
</dbReference>
<dbReference type="InterPro" id="IPR011545">
    <property type="entry name" value="DEAD/DEAH_box_helicase_dom"/>
</dbReference>
<keyword evidence="7" id="KW-0347">Helicase</keyword>
<dbReference type="Gene3D" id="3.40.50.300">
    <property type="entry name" value="P-loop containing nucleotide triphosphate hydrolases"/>
    <property type="match status" value="2"/>
</dbReference>
<evidence type="ECO:0000256" key="9">
    <source>
        <dbReference type="ARBA" id="ARBA00023118"/>
    </source>
</evidence>
<keyword evidence="4" id="KW-0479">Metal-binding</keyword>
<dbReference type="InterPro" id="IPR038257">
    <property type="entry name" value="CRISPR-assoc_Cas3_HD_sf"/>
</dbReference>
<dbReference type="PANTHER" id="PTHR47963:SF9">
    <property type="entry name" value="CRISPR-ASSOCIATED ENDONUCLEASE_HELICASE CAS3"/>
    <property type="match status" value="1"/>
</dbReference>
<dbReference type="InterPro" id="IPR054712">
    <property type="entry name" value="Cas3-like_dom"/>
</dbReference>
<proteinExistence type="inferred from homology"/>
<comment type="similarity">
    <text evidence="1">In the N-terminal section; belongs to the CRISPR-associated nuclease Cas3-HD family.</text>
</comment>
<evidence type="ECO:0000313" key="13">
    <source>
        <dbReference type="Proteomes" id="UP000005778"/>
    </source>
</evidence>
<dbReference type="OrthoDB" id="9810236at2"/>
<gene>
    <name evidence="12" type="ORF">DespoDRAFT_02949</name>
</gene>
<evidence type="ECO:0000256" key="2">
    <source>
        <dbReference type="ARBA" id="ARBA00009046"/>
    </source>
</evidence>
<keyword evidence="6" id="KW-0378">Hydrolase</keyword>
<keyword evidence="3" id="KW-0540">Nuclease</keyword>
<dbReference type="eggNOG" id="COG1203">
    <property type="taxonomic scope" value="Bacteria"/>
</dbReference>
<dbReference type="AlphaFoldDB" id="I5B5K3"/>
<accession>I5B5K3</accession>
<dbReference type="PROSITE" id="PS51643">
    <property type="entry name" value="HD_CAS3"/>
    <property type="match status" value="1"/>
</dbReference>
<evidence type="ECO:0000259" key="10">
    <source>
        <dbReference type="PROSITE" id="PS51192"/>
    </source>
</evidence>
<evidence type="ECO:0000256" key="4">
    <source>
        <dbReference type="ARBA" id="ARBA00022723"/>
    </source>
</evidence>
<evidence type="ECO:0000256" key="1">
    <source>
        <dbReference type="ARBA" id="ARBA00006847"/>
    </source>
</evidence>
<keyword evidence="12" id="KW-0255">Endonuclease</keyword>
<dbReference type="Pfam" id="PF22590">
    <property type="entry name" value="Cas3-like_C_2"/>
    <property type="match status" value="1"/>
</dbReference>
<dbReference type="GO" id="GO:0051607">
    <property type="term" value="P:defense response to virus"/>
    <property type="evidence" value="ECO:0007669"/>
    <property type="project" value="UniProtKB-KW"/>
</dbReference>
<dbReference type="RefSeq" id="WP_004074402.1">
    <property type="nucleotide sequence ID" value="NZ_CM001488.1"/>
</dbReference>
<evidence type="ECO:0000256" key="3">
    <source>
        <dbReference type="ARBA" id="ARBA00022722"/>
    </source>
</evidence>
<keyword evidence="13" id="KW-1185">Reference proteome</keyword>
<dbReference type="GO" id="GO:0046872">
    <property type="term" value="F:metal ion binding"/>
    <property type="evidence" value="ECO:0007669"/>
    <property type="project" value="UniProtKB-KW"/>
</dbReference>
<name>I5B5K3_9BACT</name>
<evidence type="ECO:0000256" key="6">
    <source>
        <dbReference type="ARBA" id="ARBA00022801"/>
    </source>
</evidence>
<dbReference type="STRING" id="879212.DespoDRAFT_02949"/>
<dbReference type="InterPro" id="IPR050547">
    <property type="entry name" value="DEAD_box_RNA_helicases"/>
</dbReference>
<dbReference type="EMBL" id="CM001488">
    <property type="protein sequence ID" value="EIM64766.1"/>
    <property type="molecule type" value="Genomic_DNA"/>
</dbReference>
<keyword evidence="9" id="KW-0051">Antiviral defense</keyword>
<feature type="domain" description="Helicase ATP-binding" evidence="10">
    <location>
        <begin position="262"/>
        <end position="459"/>
    </location>
</feature>
<evidence type="ECO:0000313" key="12">
    <source>
        <dbReference type="EMBL" id="EIM64766.1"/>
    </source>
</evidence>
<feature type="domain" description="HD Cas3-type" evidence="11">
    <location>
        <begin position="28"/>
        <end position="201"/>
    </location>
</feature>
<dbReference type="PROSITE" id="PS51192">
    <property type="entry name" value="HELICASE_ATP_BIND_1"/>
    <property type="match status" value="1"/>
</dbReference>
<organism evidence="12 13">
    <name type="scientific">Desulfobacter postgatei 2ac9</name>
    <dbReference type="NCBI Taxonomy" id="879212"/>
    <lineage>
        <taxon>Bacteria</taxon>
        <taxon>Pseudomonadati</taxon>
        <taxon>Thermodesulfobacteriota</taxon>
        <taxon>Desulfobacteria</taxon>
        <taxon>Desulfobacterales</taxon>
        <taxon>Desulfobacteraceae</taxon>
        <taxon>Desulfobacter</taxon>
    </lineage>
</organism>
<evidence type="ECO:0000256" key="8">
    <source>
        <dbReference type="ARBA" id="ARBA00022840"/>
    </source>
</evidence>
<dbReference type="Pfam" id="PF00270">
    <property type="entry name" value="DEAD"/>
    <property type="match status" value="1"/>
</dbReference>
<dbReference type="Gene3D" id="1.10.3210.30">
    <property type="match status" value="1"/>
</dbReference>
<protein>
    <submittedName>
        <fullName evidence="12">CRISPR-associated helicase Cas3/CRISPR-associated endonuclease Cas3-HD</fullName>
    </submittedName>
</protein>
<dbReference type="SMART" id="SM00487">
    <property type="entry name" value="DEXDc"/>
    <property type="match status" value="1"/>
</dbReference>
<dbReference type="NCBIfam" id="TIGR01596">
    <property type="entry name" value="cas3_HD"/>
    <property type="match status" value="1"/>
</dbReference>
<dbReference type="GO" id="GO:0005524">
    <property type="term" value="F:ATP binding"/>
    <property type="evidence" value="ECO:0007669"/>
    <property type="project" value="UniProtKB-KW"/>
</dbReference>
<keyword evidence="8" id="KW-0067">ATP-binding</keyword>
<dbReference type="Proteomes" id="UP000005778">
    <property type="component" value="Chromosome"/>
</dbReference>
<dbReference type="InterPro" id="IPR006474">
    <property type="entry name" value="Helicase_Cas3_CRISPR-ass_core"/>
</dbReference>
<keyword evidence="5" id="KW-0547">Nucleotide-binding</keyword>
<evidence type="ECO:0000256" key="7">
    <source>
        <dbReference type="ARBA" id="ARBA00022806"/>
    </source>
</evidence>
<dbReference type="GO" id="GO:0016787">
    <property type="term" value="F:hydrolase activity"/>
    <property type="evidence" value="ECO:0007669"/>
    <property type="project" value="UniProtKB-KW"/>
</dbReference>
<dbReference type="Pfam" id="PF18019">
    <property type="entry name" value="Cas3_HD"/>
    <property type="match status" value="1"/>
</dbReference>
<dbReference type="InterPro" id="IPR027417">
    <property type="entry name" value="P-loop_NTPase"/>
</dbReference>
<dbReference type="CDD" id="cd09641">
    <property type="entry name" value="Cas3''_I"/>
    <property type="match status" value="1"/>
</dbReference>
<evidence type="ECO:0000256" key="5">
    <source>
        <dbReference type="ARBA" id="ARBA00022741"/>
    </source>
</evidence>
<dbReference type="InterPro" id="IPR001650">
    <property type="entry name" value="Helicase_C-like"/>
</dbReference>
<dbReference type="SUPFAM" id="SSF52540">
    <property type="entry name" value="P-loop containing nucleoside triphosphate hydrolases"/>
    <property type="match status" value="1"/>
</dbReference>